<dbReference type="SUPFAM" id="SSF49464">
    <property type="entry name" value="Carboxypeptidase regulatory domain-like"/>
    <property type="match status" value="1"/>
</dbReference>
<evidence type="ECO:0000256" key="1">
    <source>
        <dbReference type="ARBA" id="ARBA00004571"/>
    </source>
</evidence>
<protein>
    <submittedName>
        <fullName evidence="13">Iron complex outermembrane receptor protein</fullName>
    </submittedName>
</protein>
<evidence type="ECO:0000256" key="10">
    <source>
        <dbReference type="SAM" id="SignalP"/>
    </source>
</evidence>
<evidence type="ECO:0000313" key="14">
    <source>
        <dbReference type="Proteomes" id="UP000249819"/>
    </source>
</evidence>
<keyword evidence="14" id="KW-1185">Reference proteome</keyword>
<dbReference type="GO" id="GO:0009279">
    <property type="term" value="C:cell outer membrane"/>
    <property type="evidence" value="ECO:0007669"/>
    <property type="project" value="UniProtKB-SubCell"/>
</dbReference>
<dbReference type="SUPFAM" id="SSF56935">
    <property type="entry name" value="Porins"/>
    <property type="match status" value="1"/>
</dbReference>
<evidence type="ECO:0000313" key="13">
    <source>
        <dbReference type="EMBL" id="RAJ85376.1"/>
    </source>
</evidence>
<comment type="caution">
    <text evidence="13">The sequence shown here is derived from an EMBL/GenBank/DDBJ whole genome shotgun (WGS) entry which is preliminary data.</text>
</comment>
<gene>
    <name evidence="13" type="ORF">CLV59_10278</name>
</gene>
<dbReference type="Pfam" id="PF00593">
    <property type="entry name" value="TonB_dep_Rec_b-barrel"/>
    <property type="match status" value="1"/>
</dbReference>
<dbReference type="Gene3D" id="2.40.170.20">
    <property type="entry name" value="TonB-dependent receptor, beta-barrel domain"/>
    <property type="match status" value="1"/>
</dbReference>
<keyword evidence="3 8" id="KW-1134">Transmembrane beta strand</keyword>
<dbReference type="InterPro" id="IPR037066">
    <property type="entry name" value="Plug_dom_sf"/>
</dbReference>
<dbReference type="Pfam" id="PF13715">
    <property type="entry name" value="CarbopepD_reg_2"/>
    <property type="match status" value="1"/>
</dbReference>
<feature type="chain" id="PRO_5016324206" evidence="10">
    <location>
        <begin position="26"/>
        <end position="984"/>
    </location>
</feature>
<accession>A0A327WDD5</accession>
<keyword evidence="7 8" id="KW-0998">Cell outer membrane</keyword>
<dbReference type="InterPro" id="IPR023996">
    <property type="entry name" value="TonB-dep_OMP_SusC/RagA"/>
</dbReference>
<keyword evidence="10" id="KW-0732">Signal</keyword>
<dbReference type="InterPro" id="IPR023997">
    <property type="entry name" value="TonB-dep_OMP_SusC/RagA_CS"/>
</dbReference>
<evidence type="ECO:0000256" key="2">
    <source>
        <dbReference type="ARBA" id="ARBA00022448"/>
    </source>
</evidence>
<dbReference type="EMBL" id="QLMA01000002">
    <property type="protein sequence ID" value="RAJ85376.1"/>
    <property type="molecule type" value="Genomic_DNA"/>
</dbReference>
<organism evidence="13 14">
    <name type="scientific">Chitinophaga dinghuensis</name>
    <dbReference type="NCBI Taxonomy" id="1539050"/>
    <lineage>
        <taxon>Bacteria</taxon>
        <taxon>Pseudomonadati</taxon>
        <taxon>Bacteroidota</taxon>
        <taxon>Chitinophagia</taxon>
        <taxon>Chitinophagales</taxon>
        <taxon>Chitinophagaceae</taxon>
        <taxon>Chitinophaga</taxon>
    </lineage>
</organism>
<evidence type="ECO:0000256" key="6">
    <source>
        <dbReference type="ARBA" id="ARBA00023136"/>
    </source>
</evidence>
<dbReference type="Gene3D" id="2.170.130.10">
    <property type="entry name" value="TonB-dependent receptor, plug domain"/>
    <property type="match status" value="1"/>
</dbReference>
<keyword evidence="4 8" id="KW-0812">Transmembrane</keyword>
<dbReference type="InterPro" id="IPR000531">
    <property type="entry name" value="Beta-barrel_TonB"/>
</dbReference>
<dbReference type="Pfam" id="PF07715">
    <property type="entry name" value="Plug"/>
    <property type="match status" value="1"/>
</dbReference>
<evidence type="ECO:0000256" key="5">
    <source>
        <dbReference type="ARBA" id="ARBA00023077"/>
    </source>
</evidence>
<evidence type="ECO:0000259" key="11">
    <source>
        <dbReference type="Pfam" id="PF00593"/>
    </source>
</evidence>
<comment type="similarity">
    <text evidence="8 9">Belongs to the TonB-dependent receptor family.</text>
</comment>
<reference evidence="13 14" key="1">
    <citation type="submission" date="2018-06" db="EMBL/GenBank/DDBJ databases">
        <title>Genomic Encyclopedia of Archaeal and Bacterial Type Strains, Phase II (KMG-II): from individual species to whole genera.</title>
        <authorList>
            <person name="Goeker M."/>
        </authorList>
    </citation>
    <scope>NUCLEOTIDE SEQUENCE [LARGE SCALE GENOMIC DNA]</scope>
    <source>
        <strain evidence="13 14">DSM 29821</strain>
    </source>
</reference>
<dbReference type="InterPro" id="IPR012910">
    <property type="entry name" value="Plug_dom"/>
</dbReference>
<keyword evidence="13" id="KW-0675">Receptor</keyword>
<feature type="signal peptide" evidence="10">
    <location>
        <begin position="1"/>
        <end position="25"/>
    </location>
</feature>
<dbReference type="PROSITE" id="PS52016">
    <property type="entry name" value="TONB_DEPENDENT_REC_3"/>
    <property type="match status" value="1"/>
</dbReference>
<dbReference type="InterPro" id="IPR036942">
    <property type="entry name" value="Beta-barrel_TonB_sf"/>
</dbReference>
<dbReference type="InterPro" id="IPR039426">
    <property type="entry name" value="TonB-dep_rcpt-like"/>
</dbReference>
<evidence type="ECO:0000256" key="9">
    <source>
        <dbReference type="RuleBase" id="RU003357"/>
    </source>
</evidence>
<sequence>MTKSRLLRCLIAAVLVLLINSIAFAQNKSFTGKVTDDKGAPIPGATIAVKGSKTGTATSPDGSFTLQSVPANATLVISFIGFKTQEISIAGKTSLTIGLQSESSTLSDVVVVGYGTTRKKDLTGAVASIKSAEFNKGITTAPDQLIQGKVSGLMVINNSGAPGAATTVRIRGLSSLRSGNQPLYVVDGVPLDGRVARPSLNAAGLGQTADANPLNFINSNDVASMDVLKDASATAIYGSRGSNGVIMINTKKGTAGAARMDVNYSAGVSNIMKKLQVLNADEYRNALKQYNLTSGDYGSSSDGMGSILRTGLTQNIGVAVSGGNETGRYRASFGYMDQQGIIRNSGLKKYTATLNGQNTFLDNNILGLDYNIMAAQTQEQLAPISNDAGFTGSLIGMALQWNPTMPIFNPDGSYYLLGEGGSVNPRAMSDSYDDKANITYILASVSPYLQITKDLVLRTMYSVNHQVGERRTGIKSFINLSGVMNQGQAYYNTAELNTQLFNSTLTYQKQLTAAFNLKAMLGYEYQQFDYAGVSNNARGFATYAIDYTDQLQSAPQSNTSMSSYRNPTGKVQSVFGRVEMNFLDKYLLNATLRRDGSSKFGADNRYGTFPSFAAKWNIHNEAFMKDNGIFQTLALRAGWGITGNQEFPSGSAQEQYALLSNNKSALVNVYNSKLKWETSKQVNVGVDFGILNDRITGTVDYFFKNTSNLLFSFPAIMPAPASSYWMNMPGNVINNGLELSLRGDIIKHKDLLWTLGVNAAFMHNELKNYDGPPVLTGAISGQGVSGATSQQLVNGKPLNTFYVRQFQGFDSQGQAIYNGGDGAFYYLTNPNPKTLLGINTQVQYKKFALGISSHGAFGYQIYNNTANTVLPIGNLGSRNIAKSLLGNGESLANPITVSSRYLENGNFLKLDNITLSYSIGGIGKVFKNTTLSVTGQNLFVLTKYSGFDPEVNTDKSVNGVTSFGIEYSPYPTARSVMFGLTFSL</sequence>
<name>A0A327WDD5_9BACT</name>
<keyword evidence="2 8" id="KW-0813">Transport</keyword>
<evidence type="ECO:0000256" key="3">
    <source>
        <dbReference type="ARBA" id="ARBA00022452"/>
    </source>
</evidence>
<keyword evidence="5 9" id="KW-0798">TonB box</keyword>
<feature type="domain" description="TonB-dependent receptor plug" evidence="12">
    <location>
        <begin position="119"/>
        <end position="245"/>
    </location>
</feature>
<dbReference type="RefSeq" id="WP_111591043.1">
    <property type="nucleotide sequence ID" value="NZ_QLMA01000002.1"/>
</dbReference>
<dbReference type="Proteomes" id="UP000249819">
    <property type="component" value="Unassembled WGS sequence"/>
</dbReference>
<evidence type="ECO:0000259" key="12">
    <source>
        <dbReference type="Pfam" id="PF07715"/>
    </source>
</evidence>
<comment type="subcellular location">
    <subcellularLocation>
        <location evidence="1 8">Cell outer membrane</location>
        <topology evidence="1 8">Multi-pass membrane protein</topology>
    </subcellularLocation>
</comment>
<proteinExistence type="inferred from homology"/>
<keyword evidence="6 8" id="KW-0472">Membrane</keyword>
<dbReference type="Gene3D" id="2.60.40.1120">
    <property type="entry name" value="Carboxypeptidase-like, regulatory domain"/>
    <property type="match status" value="1"/>
</dbReference>
<dbReference type="AlphaFoldDB" id="A0A327WDD5"/>
<evidence type="ECO:0000256" key="7">
    <source>
        <dbReference type="ARBA" id="ARBA00023237"/>
    </source>
</evidence>
<dbReference type="InterPro" id="IPR008969">
    <property type="entry name" value="CarboxyPept-like_regulatory"/>
</dbReference>
<dbReference type="NCBIfam" id="TIGR04056">
    <property type="entry name" value="OMP_RagA_SusC"/>
    <property type="match status" value="1"/>
</dbReference>
<evidence type="ECO:0000256" key="4">
    <source>
        <dbReference type="ARBA" id="ARBA00022692"/>
    </source>
</evidence>
<dbReference type="NCBIfam" id="TIGR04057">
    <property type="entry name" value="SusC_RagA_signa"/>
    <property type="match status" value="1"/>
</dbReference>
<feature type="domain" description="TonB-dependent receptor-like beta-barrel" evidence="11">
    <location>
        <begin position="482"/>
        <end position="938"/>
    </location>
</feature>
<evidence type="ECO:0000256" key="8">
    <source>
        <dbReference type="PROSITE-ProRule" id="PRU01360"/>
    </source>
</evidence>
<dbReference type="OrthoDB" id="9768177at2"/>